<sequence>MKKITAAVLLTAALSTPAFAEGFFIGADIGTAAGYPDRTGETVNGLIGAGATYASATQKTSSIAFDLHGGQWITERFGWEVGYDALGSVDGSWTSIGSTTGSYKYSASAFHVAALGGIPLGRGKLYGKAGLFSASTKEDASNTVGFSSSTTQSSTGLMIGGGYEFSFSDKIAGHAGMNLFNGMKFNDFTNNTTSNKTLVQVLVGVDYKF</sequence>
<evidence type="ECO:0000256" key="1">
    <source>
        <dbReference type="ARBA" id="ARBA00004442"/>
    </source>
</evidence>
<dbReference type="KEGG" id="seme:MIZ01_0145"/>
<proteinExistence type="predicted"/>
<accession>A0AAN1X7E2</accession>
<dbReference type="RefSeq" id="WP_237247570.1">
    <property type="nucleotide sequence ID" value="NZ_AP023423.1"/>
</dbReference>
<keyword evidence="6" id="KW-1185">Reference proteome</keyword>
<feature type="domain" description="Outer membrane protein beta-barrel" evidence="4">
    <location>
        <begin position="6"/>
        <end position="209"/>
    </location>
</feature>
<comment type="subcellular location">
    <subcellularLocation>
        <location evidence="1">Cell outer membrane</location>
    </subcellularLocation>
</comment>
<protein>
    <recommendedName>
        <fullName evidence="4">Outer membrane protein beta-barrel domain-containing protein</fullName>
    </recommendedName>
</protein>
<feature type="chain" id="PRO_5043038895" description="Outer membrane protein beta-barrel domain-containing protein" evidence="3">
    <location>
        <begin position="21"/>
        <end position="209"/>
    </location>
</feature>
<dbReference type="InterPro" id="IPR027385">
    <property type="entry name" value="Beta-barrel_OMP"/>
</dbReference>
<reference evidence="5 6" key="1">
    <citation type="journal article" date="2022" name="Int. J. Syst. Evol. Microbiol.">
        <title>&lt;i&gt;Sideroxyarcus emersonii&lt;/i&gt; gen. nov. sp. nov., a neutrophilic, microaerobic iron- and thiosulfate-oxidizing bacterium isolated from iron-rich wetland sediment.</title>
        <authorList>
            <person name="Kato S."/>
            <person name="Itoh T."/>
            <person name="Iino T."/>
            <person name="Ohkuma M."/>
        </authorList>
    </citation>
    <scope>NUCLEOTIDE SEQUENCE [LARGE SCALE GENOMIC DNA]</scope>
    <source>
        <strain evidence="5 6">MIZ01</strain>
    </source>
</reference>
<keyword evidence="2 3" id="KW-0732">Signal</keyword>
<organism evidence="5 6">
    <name type="scientific">Sideroxyarcus emersonii</name>
    <dbReference type="NCBI Taxonomy" id="2764705"/>
    <lineage>
        <taxon>Bacteria</taxon>
        <taxon>Pseudomonadati</taxon>
        <taxon>Pseudomonadota</taxon>
        <taxon>Betaproteobacteria</taxon>
        <taxon>Nitrosomonadales</taxon>
        <taxon>Gallionellaceae</taxon>
        <taxon>Sideroxyarcus</taxon>
    </lineage>
</organism>
<dbReference type="Gene3D" id="2.40.160.20">
    <property type="match status" value="1"/>
</dbReference>
<evidence type="ECO:0000313" key="6">
    <source>
        <dbReference type="Proteomes" id="UP001320326"/>
    </source>
</evidence>
<dbReference type="EMBL" id="AP023423">
    <property type="protein sequence ID" value="BCK86390.1"/>
    <property type="molecule type" value="Genomic_DNA"/>
</dbReference>
<gene>
    <name evidence="5" type="ORF">MIZ01_0145</name>
</gene>
<dbReference type="GO" id="GO:0009279">
    <property type="term" value="C:cell outer membrane"/>
    <property type="evidence" value="ECO:0007669"/>
    <property type="project" value="UniProtKB-SubCell"/>
</dbReference>
<evidence type="ECO:0000256" key="3">
    <source>
        <dbReference type="SAM" id="SignalP"/>
    </source>
</evidence>
<evidence type="ECO:0000313" key="5">
    <source>
        <dbReference type="EMBL" id="BCK86390.1"/>
    </source>
</evidence>
<dbReference type="Pfam" id="PF13505">
    <property type="entry name" value="OMP_b-brl"/>
    <property type="match status" value="1"/>
</dbReference>
<dbReference type="SUPFAM" id="SSF56925">
    <property type="entry name" value="OMPA-like"/>
    <property type="match status" value="1"/>
</dbReference>
<dbReference type="Proteomes" id="UP001320326">
    <property type="component" value="Chromosome"/>
</dbReference>
<feature type="signal peptide" evidence="3">
    <location>
        <begin position="1"/>
        <end position="20"/>
    </location>
</feature>
<evidence type="ECO:0000259" key="4">
    <source>
        <dbReference type="Pfam" id="PF13505"/>
    </source>
</evidence>
<dbReference type="AlphaFoldDB" id="A0AAN1X7E2"/>
<name>A0AAN1X7E2_9PROT</name>
<evidence type="ECO:0000256" key="2">
    <source>
        <dbReference type="ARBA" id="ARBA00022729"/>
    </source>
</evidence>
<dbReference type="InterPro" id="IPR011250">
    <property type="entry name" value="OMP/PagP_B-barrel"/>
</dbReference>